<evidence type="ECO:0000313" key="13">
    <source>
        <dbReference type="Proteomes" id="UP000502996"/>
    </source>
</evidence>
<dbReference type="PIRSF" id="PIRSF000124">
    <property type="entry name" value="UDPglc_GDPman_dh"/>
    <property type="match status" value="1"/>
</dbReference>
<dbReference type="Gene3D" id="3.40.50.720">
    <property type="entry name" value="NAD(P)-binding Rossmann-like Domain"/>
    <property type="match status" value="2"/>
</dbReference>
<dbReference type="EMBL" id="CP049257">
    <property type="protein sequence ID" value="QIG44670.1"/>
    <property type="molecule type" value="Genomic_DNA"/>
</dbReference>
<name>A0A6G6WHY5_9ACTN</name>
<dbReference type="SUPFAM" id="SSF48179">
    <property type="entry name" value="6-phosphogluconate dehydrogenase C-terminal domain-like"/>
    <property type="match status" value="1"/>
</dbReference>
<feature type="binding site" evidence="10">
    <location>
        <position position="121"/>
    </location>
    <ligand>
        <name>NAD(+)</name>
        <dbReference type="ChEBI" id="CHEBI:57540"/>
    </ligand>
</feature>
<dbReference type="GO" id="GO:0006065">
    <property type="term" value="P:UDP-glucuronate biosynthetic process"/>
    <property type="evidence" value="ECO:0007669"/>
    <property type="project" value="UniProtKB-UniPathway"/>
</dbReference>
<feature type="binding site" evidence="10">
    <location>
        <position position="152"/>
    </location>
    <ligand>
        <name>NAD(+)</name>
        <dbReference type="ChEBI" id="CHEBI:57540"/>
    </ligand>
</feature>
<comment type="catalytic activity">
    <reaction evidence="6 7">
        <text>UDP-alpha-D-glucose + 2 NAD(+) + H2O = UDP-alpha-D-glucuronate + 2 NADH + 3 H(+)</text>
        <dbReference type="Rhea" id="RHEA:23596"/>
        <dbReference type="ChEBI" id="CHEBI:15377"/>
        <dbReference type="ChEBI" id="CHEBI:15378"/>
        <dbReference type="ChEBI" id="CHEBI:57540"/>
        <dbReference type="ChEBI" id="CHEBI:57945"/>
        <dbReference type="ChEBI" id="CHEBI:58052"/>
        <dbReference type="ChEBI" id="CHEBI:58885"/>
        <dbReference type="EC" id="1.1.1.22"/>
    </reaction>
</comment>
<dbReference type="InterPro" id="IPR017476">
    <property type="entry name" value="UDP-Glc/GDP-Man"/>
</dbReference>
<dbReference type="PIRSF" id="PIRSF500134">
    <property type="entry name" value="UDPglc_DH_bac"/>
    <property type="match status" value="1"/>
</dbReference>
<evidence type="ECO:0000256" key="9">
    <source>
        <dbReference type="PIRSR" id="PIRSR500134-2"/>
    </source>
</evidence>
<feature type="binding site" evidence="9">
    <location>
        <begin position="253"/>
        <end position="257"/>
    </location>
    <ligand>
        <name>substrate</name>
    </ligand>
</feature>
<dbReference type="Pfam" id="PF03720">
    <property type="entry name" value="UDPG_MGDP_dh_C"/>
    <property type="match status" value="1"/>
</dbReference>
<dbReference type="InterPro" id="IPR008927">
    <property type="entry name" value="6-PGluconate_DH-like_C_sf"/>
</dbReference>
<dbReference type="InterPro" id="IPR036291">
    <property type="entry name" value="NAD(P)-bd_dom_sf"/>
</dbReference>
<dbReference type="RefSeq" id="WP_165236447.1">
    <property type="nucleotide sequence ID" value="NZ_CP049257.1"/>
</dbReference>
<proteinExistence type="inferred from homology"/>
<gene>
    <name evidence="12" type="ORF">G5V58_19495</name>
</gene>
<dbReference type="AlphaFoldDB" id="A0A6G6WHY5"/>
<dbReference type="KEGG" id="nano:G5V58_19495"/>
<dbReference type="InterPro" id="IPR001732">
    <property type="entry name" value="UDP-Glc/GDP-Man_DH_N"/>
</dbReference>
<feature type="binding site" evidence="10">
    <location>
        <position position="30"/>
    </location>
    <ligand>
        <name>NAD(+)</name>
        <dbReference type="ChEBI" id="CHEBI:57540"/>
    </ligand>
</feature>
<dbReference type="GO" id="GO:0051287">
    <property type="term" value="F:NAD binding"/>
    <property type="evidence" value="ECO:0007669"/>
    <property type="project" value="InterPro"/>
</dbReference>
<dbReference type="Proteomes" id="UP000502996">
    <property type="component" value="Chromosome"/>
</dbReference>
<accession>A0A6G6WHY5</accession>
<feature type="binding site" evidence="9">
    <location>
        <begin position="149"/>
        <end position="152"/>
    </location>
    <ligand>
        <name>substrate</name>
    </ligand>
</feature>
<evidence type="ECO:0000256" key="5">
    <source>
        <dbReference type="ARBA" id="ARBA00023027"/>
    </source>
</evidence>
<feature type="domain" description="UDP-glucose/GDP-mannose dehydrogenase C-terminal" evidence="11">
    <location>
        <begin position="320"/>
        <end position="421"/>
    </location>
</feature>
<feature type="binding site" evidence="10">
    <location>
        <position position="334"/>
    </location>
    <ligand>
        <name>NAD(+)</name>
        <dbReference type="ChEBI" id="CHEBI:57540"/>
    </ligand>
</feature>
<feature type="binding site" evidence="9">
    <location>
        <position position="208"/>
    </location>
    <ligand>
        <name>substrate</name>
    </ligand>
</feature>
<evidence type="ECO:0000256" key="3">
    <source>
        <dbReference type="ARBA" id="ARBA00012954"/>
    </source>
</evidence>
<evidence type="ECO:0000256" key="10">
    <source>
        <dbReference type="PIRSR" id="PIRSR500134-3"/>
    </source>
</evidence>
<dbReference type="Pfam" id="PF00984">
    <property type="entry name" value="UDPG_MGDP_dh"/>
    <property type="match status" value="1"/>
</dbReference>
<dbReference type="InterPro" id="IPR014026">
    <property type="entry name" value="UDP-Glc/GDP-Man_DH_dimer"/>
</dbReference>
<evidence type="ECO:0000256" key="4">
    <source>
        <dbReference type="ARBA" id="ARBA00023002"/>
    </source>
</evidence>
<dbReference type="InterPro" id="IPR036220">
    <property type="entry name" value="UDP-Glc/GDP-Man_DH_C_sf"/>
</dbReference>
<dbReference type="SUPFAM" id="SSF51735">
    <property type="entry name" value="NAD(P)-binding Rossmann-fold domains"/>
    <property type="match status" value="1"/>
</dbReference>
<dbReference type="PANTHER" id="PTHR43750:SF3">
    <property type="entry name" value="UDP-GLUCOSE 6-DEHYDROGENASE TUAD"/>
    <property type="match status" value="1"/>
</dbReference>
<comment type="similarity">
    <text evidence="2 7">Belongs to the UDP-glucose/GDP-mannose dehydrogenase family.</text>
</comment>
<evidence type="ECO:0000256" key="6">
    <source>
        <dbReference type="ARBA" id="ARBA00047473"/>
    </source>
</evidence>
<dbReference type="Gene3D" id="1.20.5.100">
    <property type="entry name" value="Cytochrome c1, transmembrane anchor, C-terminal"/>
    <property type="match status" value="1"/>
</dbReference>
<dbReference type="Pfam" id="PF03721">
    <property type="entry name" value="UDPG_MGDP_dh_N"/>
    <property type="match status" value="1"/>
</dbReference>
<keyword evidence="13" id="KW-1185">Reference proteome</keyword>
<dbReference type="NCBIfam" id="TIGR03026">
    <property type="entry name" value="NDP-sugDHase"/>
    <property type="match status" value="1"/>
</dbReference>
<feature type="active site" description="Nucleophile" evidence="8">
    <location>
        <position position="264"/>
    </location>
</feature>
<evidence type="ECO:0000256" key="8">
    <source>
        <dbReference type="PIRSR" id="PIRSR500134-1"/>
    </source>
</evidence>
<keyword evidence="5 7" id="KW-0520">NAD</keyword>
<dbReference type="GO" id="GO:0003979">
    <property type="term" value="F:UDP-glucose 6-dehydrogenase activity"/>
    <property type="evidence" value="ECO:0007669"/>
    <property type="project" value="UniProtKB-EC"/>
</dbReference>
<dbReference type="UniPathway" id="UPA00038">
    <property type="reaction ID" value="UER00491"/>
</dbReference>
<feature type="binding site" evidence="9">
    <location>
        <position position="261"/>
    </location>
    <ligand>
        <name>substrate</name>
    </ligand>
</feature>
<feature type="binding site" evidence="9">
    <location>
        <position position="327"/>
    </location>
    <ligand>
        <name>substrate</name>
    </ligand>
</feature>
<sequence length="437" mass="46639">MQISVFGCGYLGAVHAACMASLGHEVVGVDVVEEQIAALAAGRPPFHEPGLQELLRDALATGRLEFTTDPSRAAGATVHFICVGTPQKKHENAADLTYVRAATETVLGLLKPGDVIVGKSTVPVGTAESLAEWVEEREPAAELVWNPEFLREGHAVQDTLHPDRIVYGVRPGEGGVRAAAVLDEVYAAALADGTPKIETDLATSQLVKVAANSFLATKISFINAMAELCEATGADVTQLADAIGFDDRIGRKFLNAGVGFGGGCLPKDIRAFMARAGELGVDQALSFLREVDSINLRRRVRMVDLAREVCGGSIVGRRLAVLGAAFKPDSDDIRDSPALSVAAQMQLQGAQVTVTDPQAIDNARKKWPDLTYAETVEDAVRDAEAVLLLTEWPEYVALDPATLRGQVAVPRLIDGRNCLDPAEWRAAGWTYRALGRP</sequence>
<dbReference type="EC" id="1.1.1.22" evidence="3 7"/>
<evidence type="ECO:0000256" key="7">
    <source>
        <dbReference type="PIRNR" id="PIRNR000124"/>
    </source>
</evidence>
<dbReference type="InterPro" id="IPR028357">
    <property type="entry name" value="UDPglc_DH_bac"/>
</dbReference>
<feature type="binding site" evidence="10">
    <location>
        <position position="267"/>
    </location>
    <ligand>
        <name>NAD(+)</name>
        <dbReference type="ChEBI" id="CHEBI:57540"/>
    </ligand>
</feature>
<dbReference type="GO" id="GO:0000271">
    <property type="term" value="P:polysaccharide biosynthetic process"/>
    <property type="evidence" value="ECO:0007669"/>
    <property type="project" value="InterPro"/>
</dbReference>
<organism evidence="12 13">
    <name type="scientific">Nocardioides anomalus</name>
    <dbReference type="NCBI Taxonomy" id="2712223"/>
    <lineage>
        <taxon>Bacteria</taxon>
        <taxon>Bacillati</taxon>
        <taxon>Actinomycetota</taxon>
        <taxon>Actinomycetes</taxon>
        <taxon>Propionibacteriales</taxon>
        <taxon>Nocardioidaceae</taxon>
        <taxon>Nocardioides</taxon>
    </lineage>
</organism>
<feature type="binding site" evidence="10">
    <location>
        <position position="85"/>
    </location>
    <ligand>
        <name>NAD(+)</name>
        <dbReference type="ChEBI" id="CHEBI:57540"/>
    </ligand>
</feature>
<evidence type="ECO:0000256" key="2">
    <source>
        <dbReference type="ARBA" id="ARBA00006601"/>
    </source>
</evidence>
<keyword evidence="4 7" id="KW-0560">Oxidoreductase</keyword>
<dbReference type="SUPFAM" id="SSF52413">
    <property type="entry name" value="UDP-glucose/GDP-mannose dehydrogenase C-terminal domain"/>
    <property type="match status" value="1"/>
</dbReference>
<reference evidence="12 13" key="1">
    <citation type="submission" date="2020-02" db="EMBL/GenBank/DDBJ databases">
        <title>Full genome sequence of Nocardioides sp. R-3366.</title>
        <authorList>
            <person name="Im W.-T."/>
        </authorList>
    </citation>
    <scope>NUCLEOTIDE SEQUENCE [LARGE SCALE GENOMIC DNA]</scope>
    <source>
        <strain evidence="12 13">R-3366</strain>
    </source>
</reference>
<evidence type="ECO:0000259" key="11">
    <source>
        <dbReference type="SMART" id="SM00984"/>
    </source>
</evidence>
<comment type="pathway">
    <text evidence="1">Nucleotide-sugar biosynthesis; UDP-alpha-D-glucuronate biosynthesis; UDP-alpha-D-glucuronate from UDP-alpha-D-glucose: step 1/1.</text>
</comment>
<evidence type="ECO:0000256" key="1">
    <source>
        <dbReference type="ARBA" id="ARBA00004701"/>
    </source>
</evidence>
<protein>
    <recommendedName>
        <fullName evidence="3 7">UDP-glucose 6-dehydrogenase</fullName>
        <ecNumber evidence="3 7">1.1.1.22</ecNumber>
    </recommendedName>
</protein>
<evidence type="ECO:0000313" key="12">
    <source>
        <dbReference type="EMBL" id="QIG44670.1"/>
    </source>
</evidence>
<dbReference type="PANTHER" id="PTHR43750">
    <property type="entry name" value="UDP-GLUCOSE 6-DEHYDROGENASE TUAD"/>
    <property type="match status" value="1"/>
</dbReference>
<dbReference type="SMART" id="SM00984">
    <property type="entry name" value="UDPG_MGDP_dh_C"/>
    <property type="match status" value="1"/>
</dbReference>
<dbReference type="InterPro" id="IPR014027">
    <property type="entry name" value="UDP-Glc/GDP-Man_DH_C"/>
</dbReference>